<dbReference type="SUPFAM" id="SSF53756">
    <property type="entry name" value="UDP-Glycosyltransferase/glycogen phosphorylase"/>
    <property type="match status" value="1"/>
</dbReference>
<gene>
    <name evidence="4" type="ORF">Fmac_020489</name>
</gene>
<comment type="similarity">
    <text evidence="1">Belongs to the UDP-glycosyltransferase family.</text>
</comment>
<evidence type="ECO:0000256" key="2">
    <source>
        <dbReference type="ARBA" id="ARBA00022676"/>
    </source>
</evidence>
<keyword evidence="2" id="KW-0328">Glycosyltransferase</keyword>
<keyword evidence="2" id="KW-0808">Transferase</keyword>
<comment type="caution">
    <text evidence="4">The sequence shown here is derived from an EMBL/GenBank/DDBJ whole genome shotgun (WGS) entry which is preliminary data.</text>
</comment>
<reference evidence="4 5" key="1">
    <citation type="submission" date="2024-08" db="EMBL/GenBank/DDBJ databases">
        <title>Insights into the chromosomal genome structure of Flemingia macrophylla.</title>
        <authorList>
            <person name="Ding Y."/>
            <person name="Zhao Y."/>
            <person name="Bi W."/>
            <person name="Wu M."/>
            <person name="Zhao G."/>
            <person name="Gong Y."/>
            <person name="Li W."/>
            <person name="Zhang P."/>
        </authorList>
    </citation>
    <scope>NUCLEOTIDE SEQUENCE [LARGE SCALE GENOMIC DNA]</scope>
    <source>
        <strain evidence="4">DYQJB</strain>
        <tissue evidence="4">Leaf</tissue>
    </source>
</reference>
<proteinExistence type="inferred from homology"/>
<sequence length="383" mass="42901">MSRKWACETCVTQVSQAHLRDMSYLVTQYLLRDQATIPSRGPPLPHSRQTTNLASLLWSPHCFRVCDSELVARGGYIRYRLAVGVANLTARHGTTGLAVLTTRHGGGSFRHFDCETCIHNFGHSRNWLGDTTDLATIFATFNPVHLSLHLSKSSPRVQLASQVKLRDQHLPQLDHIFPNDPILATLRDNNSISDIHFHFFEVPSFVFPPPNPNNPETNFPFHLLPSIEASSHLREPIRKVLEALSSQTKRVIVVHNPLMASVAQDATNMPNVENYTFHSTCGFTTFVYFWEGMGRPSIEGLRIPEIHSLEGCFTAQFKDFVIAQLELLKFSDGSIVNSSRAIEGLYIKLLEGVTGGKKLWVLGPFNPLAIEKKHSKGSHPCME</sequence>
<evidence type="ECO:0000256" key="1">
    <source>
        <dbReference type="ARBA" id="ARBA00009995"/>
    </source>
</evidence>
<dbReference type="AlphaFoldDB" id="A0ABD1LU95"/>
<dbReference type="PANTHER" id="PTHR48044:SF27">
    <property type="entry name" value="GLYCOSYLTRANSFERASE"/>
    <property type="match status" value="1"/>
</dbReference>
<name>A0ABD1LU95_9FABA</name>
<dbReference type="Proteomes" id="UP001603857">
    <property type="component" value="Unassembled WGS sequence"/>
</dbReference>
<dbReference type="EMBL" id="JBGMDY010000007">
    <property type="protein sequence ID" value="KAL2327062.1"/>
    <property type="molecule type" value="Genomic_DNA"/>
</dbReference>
<protein>
    <recommendedName>
        <fullName evidence="3">Glycosyltransferase N-terminal domain-containing protein</fullName>
    </recommendedName>
</protein>
<organism evidence="4 5">
    <name type="scientific">Flemingia macrophylla</name>
    <dbReference type="NCBI Taxonomy" id="520843"/>
    <lineage>
        <taxon>Eukaryota</taxon>
        <taxon>Viridiplantae</taxon>
        <taxon>Streptophyta</taxon>
        <taxon>Embryophyta</taxon>
        <taxon>Tracheophyta</taxon>
        <taxon>Spermatophyta</taxon>
        <taxon>Magnoliopsida</taxon>
        <taxon>eudicotyledons</taxon>
        <taxon>Gunneridae</taxon>
        <taxon>Pentapetalae</taxon>
        <taxon>rosids</taxon>
        <taxon>fabids</taxon>
        <taxon>Fabales</taxon>
        <taxon>Fabaceae</taxon>
        <taxon>Papilionoideae</taxon>
        <taxon>50 kb inversion clade</taxon>
        <taxon>NPAAA clade</taxon>
        <taxon>indigoferoid/millettioid clade</taxon>
        <taxon>Phaseoleae</taxon>
        <taxon>Flemingia</taxon>
    </lineage>
</organism>
<dbReference type="InterPro" id="IPR058980">
    <property type="entry name" value="Glyco_transf_N"/>
</dbReference>
<evidence type="ECO:0000313" key="5">
    <source>
        <dbReference type="Proteomes" id="UP001603857"/>
    </source>
</evidence>
<dbReference type="Pfam" id="PF26168">
    <property type="entry name" value="Glyco_transf_N"/>
    <property type="match status" value="1"/>
</dbReference>
<dbReference type="PANTHER" id="PTHR48044">
    <property type="entry name" value="GLYCOSYLTRANSFERASE"/>
    <property type="match status" value="1"/>
</dbReference>
<evidence type="ECO:0000259" key="3">
    <source>
        <dbReference type="Pfam" id="PF26168"/>
    </source>
</evidence>
<feature type="domain" description="Glycosyltransferase N-terminal" evidence="3">
    <location>
        <begin position="188"/>
        <end position="367"/>
    </location>
</feature>
<keyword evidence="5" id="KW-1185">Reference proteome</keyword>
<dbReference type="FunFam" id="3.40.50.2000:FF:000238">
    <property type="entry name" value="Glycosyltransferase"/>
    <property type="match status" value="1"/>
</dbReference>
<evidence type="ECO:0000313" key="4">
    <source>
        <dbReference type="EMBL" id="KAL2327062.1"/>
    </source>
</evidence>
<dbReference type="GO" id="GO:0008194">
    <property type="term" value="F:UDP-glycosyltransferase activity"/>
    <property type="evidence" value="ECO:0007669"/>
    <property type="project" value="UniProtKB-ARBA"/>
</dbReference>
<accession>A0ABD1LU95</accession>
<dbReference type="Gene3D" id="3.40.50.2000">
    <property type="entry name" value="Glycogen Phosphorylase B"/>
    <property type="match status" value="1"/>
</dbReference>